<dbReference type="Pfam" id="PF00069">
    <property type="entry name" value="Pkinase"/>
    <property type="match status" value="1"/>
</dbReference>
<dbReference type="PANTHER" id="PTHR37171">
    <property type="entry name" value="SERINE/THREONINE-PROTEIN KINASE YRZF-RELATED"/>
    <property type="match status" value="1"/>
</dbReference>
<evidence type="ECO:0000313" key="4">
    <source>
        <dbReference type="Proteomes" id="UP000567179"/>
    </source>
</evidence>
<dbReference type="PROSITE" id="PS00109">
    <property type="entry name" value="PROTEIN_KINASE_TYR"/>
    <property type="match status" value="1"/>
</dbReference>
<dbReference type="Proteomes" id="UP000567179">
    <property type="component" value="Unassembled WGS sequence"/>
</dbReference>
<comment type="caution">
    <text evidence="3">The sequence shown here is derived from an EMBL/GenBank/DDBJ whole genome shotgun (WGS) entry which is preliminary data.</text>
</comment>
<dbReference type="InterPro" id="IPR008266">
    <property type="entry name" value="Tyr_kinase_AS"/>
</dbReference>
<feature type="region of interest" description="Disordered" evidence="1">
    <location>
        <begin position="301"/>
        <end position="327"/>
    </location>
</feature>
<proteinExistence type="predicted"/>
<organism evidence="3 4">
    <name type="scientific">Psilocybe cf. subviscida</name>
    <dbReference type="NCBI Taxonomy" id="2480587"/>
    <lineage>
        <taxon>Eukaryota</taxon>
        <taxon>Fungi</taxon>
        <taxon>Dikarya</taxon>
        <taxon>Basidiomycota</taxon>
        <taxon>Agaricomycotina</taxon>
        <taxon>Agaricomycetes</taxon>
        <taxon>Agaricomycetidae</taxon>
        <taxon>Agaricales</taxon>
        <taxon>Agaricineae</taxon>
        <taxon>Strophariaceae</taxon>
        <taxon>Psilocybe</taxon>
    </lineage>
</organism>
<dbReference type="InterPro" id="IPR052396">
    <property type="entry name" value="Meiotic_Drive_Suppr_Kinase"/>
</dbReference>
<dbReference type="AlphaFoldDB" id="A0A8H5AQN3"/>
<dbReference type="Gene3D" id="1.10.510.10">
    <property type="entry name" value="Transferase(Phosphotransferase) domain 1"/>
    <property type="match status" value="1"/>
</dbReference>
<feature type="domain" description="Protein kinase" evidence="2">
    <location>
        <begin position="384"/>
        <end position="581"/>
    </location>
</feature>
<sequence>MSVSRRVTQEPMKEAFSVGSGYSDIFGAASAQIATKILLTPDIPEWTRLLVFVPADLDILPGKEFFADGRLVVNMRESALDSAKTERHDASKLHGVYQWLASWSFYSIVRQGIKVISLMSSMSQFNWEIAHTTGLPSVAHLPIPPDASEGFAPEQIKEYLSGHRKVAEGKDSNQPWSKKRSIKVPRQRKRQNYVPIPKDYIQKGWSTAVREDTTFLIFNCGSHERIGIRHRESQTLYLSGLIDTAHSGPAYGKIQLGLHSAIIRDALDRLEARNNFNEKHKVSLKRSAGDFEVDDDMPVAKRRRNNTESPTMTLANSTQSSSEAEEEMSKRGVLLLNLKYGNYNSPSPSCFTRLGTSCVRGLFEDTFEPPARRTVYETTEYMTATLGAPIGKGAIGTAHRGIVELLTRSGKTLSRPCLVKLAFDDETRTALKHEFYVYQHLAKKDVFSGIVRVHGLFQDTQTDTTALLMDYGGYSLRRREYELDNTFDQNHVVVEESERATIFKALEQVHNAGICHNDVRIDNIVVNKENEIAIIDFDRATFPKRPVDFEKELAELRSTVYCDEESASETSGDGGSDLEEA</sequence>
<dbReference type="GO" id="GO:0005524">
    <property type="term" value="F:ATP binding"/>
    <property type="evidence" value="ECO:0007669"/>
    <property type="project" value="InterPro"/>
</dbReference>
<evidence type="ECO:0000256" key="1">
    <source>
        <dbReference type="SAM" id="MobiDB-lite"/>
    </source>
</evidence>
<accession>A0A8H5AQN3</accession>
<dbReference type="OrthoDB" id="2521594at2759"/>
<feature type="region of interest" description="Disordered" evidence="1">
    <location>
        <begin position="165"/>
        <end position="184"/>
    </location>
</feature>
<feature type="compositionally biased region" description="Polar residues" evidence="1">
    <location>
        <begin position="307"/>
        <end position="322"/>
    </location>
</feature>
<dbReference type="InterPro" id="IPR011009">
    <property type="entry name" value="Kinase-like_dom_sf"/>
</dbReference>
<dbReference type="SUPFAM" id="SSF56112">
    <property type="entry name" value="Protein kinase-like (PK-like)"/>
    <property type="match status" value="1"/>
</dbReference>
<evidence type="ECO:0000259" key="2">
    <source>
        <dbReference type="PROSITE" id="PS50011"/>
    </source>
</evidence>
<keyword evidence="4" id="KW-1185">Reference proteome</keyword>
<dbReference type="PROSITE" id="PS50011">
    <property type="entry name" value="PROTEIN_KINASE_DOM"/>
    <property type="match status" value="1"/>
</dbReference>
<evidence type="ECO:0000313" key="3">
    <source>
        <dbReference type="EMBL" id="KAF5309150.1"/>
    </source>
</evidence>
<dbReference type="InterPro" id="IPR000719">
    <property type="entry name" value="Prot_kinase_dom"/>
</dbReference>
<dbReference type="GO" id="GO:0004672">
    <property type="term" value="F:protein kinase activity"/>
    <property type="evidence" value="ECO:0007669"/>
    <property type="project" value="InterPro"/>
</dbReference>
<dbReference type="PANTHER" id="PTHR37171:SF1">
    <property type="entry name" value="SERINE_THREONINE-PROTEIN KINASE YRZF-RELATED"/>
    <property type="match status" value="1"/>
</dbReference>
<name>A0A8H5AQN3_9AGAR</name>
<gene>
    <name evidence="3" type="ORF">D9619_012724</name>
</gene>
<reference evidence="3 4" key="1">
    <citation type="journal article" date="2020" name="ISME J.">
        <title>Uncovering the hidden diversity of litter-decomposition mechanisms in mushroom-forming fungi.</title>
        <authorList>
            <person name="Floudas D."/>
            <person name="Bentzer J."/>
            <person name="Ahren D."/>
            <person name="Johansson T."/>
            <person name="Persson P."/>
            <person name="Tunlid A."/>
        </authorList>
    </citation>
    <scope>NUCLEOTIDE SEQUENCE [LARGE SCALE GENOMIC DNA]</scope>
    <source>
        <strain evidence="3 4">CBS 101986</strain>
    </source>
</reference>
<feature type="region of interest" description="Disordered" evidence="1">
    <location>
        <begin position="562"/>
        <end position="581"/>
    </location>
</feature>
<protein>
    <recommendedName>
        <fullName evidence="2">Protein kinase domain-containing protein</fullName>
    </recommendedName>
</protein>
<dbReference type="EMBL" id="JAACJJ010000060">
    <property type="protein sequence ID" value="KAF5309150.1"/>
    <property type="molecule type" value="Genomic_DNA"/>
</dbReference>